<dbReference type="RefSeq" id="WP_153501195.1">
    <property type="nucleotide sequence ID" value="NZ_WIRE01000001.1"/>
</dbReference>
<sequence length="314" mass="35697">MALPHLITRQDIESGIIKASEQTPQPDAGLFGPGSVSWQIMKEAITVLAQGRILVLALAHSRLSQLLASQHDVIQRVQHSQRFVMKIVFGNQEQALATLADRSHRRRTLFDVPESEALLFAVTSWMDSCLMIYQTIIGPLTTALQERLFEETRLLALALGIPEAQLPGDWHAHRRWWQKQLDGLSSVSPSRREMGHELIREQGFPDRLPYGSYASIASFTVPEPLVDAFALKPADLAHHRRYQQQLQRLMDMTRRLPETLRYQPVYQEARQRLQGKARAGLTTRLLNRWWSGESELVSSGWSMPKADRHPGMTA</sequence>
<evidence type="ECO:0000313" key="2">
    <source>
        <dbReference type="EMBL" id="MQX53847.1"/>
    </source>
</evidence>
<evidence type="ECO:0000313" key="3">
    <source>
        <dbReference type="Proteomes" id="UP000469421"/>
    </source>
</evidence>
<dbReference type="InterPro" id="IPR018713">
    <property type="entry name" value="MPAB/Lcp_cat_dom"/>
</dbReference>
<comment type="caution">
    <text evidence="2">The sequence shown here is derived from an EMBL/GenBank/DDBJ whole genome shotgun (WGS) entry which is preliminary data.</text>
</comment>
<organism evidence="2 3">
    <name type="scientific">Alcanivorax sediminis</name>
    <dbReference type="NCBI Taxonomy" id="2663008"/>
    <lineage>
        <taxon>Bacteria</taxon>
        <taxon>Pseudomonadati</taxon>
        <taxon>Pseudomonadota</taxon>
        <taxon>Gammaproteobacteria</taxon>
        <taxon>Oceanospirillales</taxon>
        <taxon>Alcanivoracaceae</taxon>
        <taxon>Alcanivorax</taxon>
    </lineage>
</organism>
<name>A0A6N7LTV6_9GAMM</name>
<gene>
    <name evidence="2" type="ORF">GFN93_11345</name>
</gene>
<accession>A0A6N7LTV6</accession>
<dbReference type="EMBL" id="WIRE01000001">
    <property type="protein sequence ID" value="MQX53847.1"/>
    <property type="molecule type" value="Genomic_DNA"/>
</dbReference>
<dbReference type="PANTHER" id="PTHR36151">
    <property type="entry name" value="BLR2777 PROTEIN"/>
    <property type="match status" value="1"/>
</dbReference>
<dbReference type="Proteomes" id="UP000469421">
    <property type="component" value="Unassembled WGS sequence"/>
</dbReference>
<keyword evidence="3" id="KW-1185">Reference proteome</keyword>
<protein>
    <submittedName>
        <fullName evidence="2">DUF2236 domain-containing protein</fullName>
    </submittedName>
</protein>
<feature type="domain" description="ER-bound oxygenase mpaB/mpaB'/Rubber oxygenase catalytic" evidence="1">
    <location>
        <begin position="38"/>
        <end position="254"/>
    </location>
</feature>
<reference evidence="2 3" key="1">
    <citation type="submission" date="2019-10" db="EMBL/GenBank/DDBJ databases">
        <title>Alcanivorax sp.PA15-N-34 draft genome sequence.</title>
        <authorList>
            <person name="Liao X."/>
            <person name="Shao Z."/>
        </authorList>
    </citation>
    <scope>NUCLEOTIDE SEQUENCE [LARGE SCALE GENOMIC DNA]</scope>
    <source>
        <strain evidence="2 3">PA15-N-34</strain>
    </source>
</reference>
<dbReference type="AlphaFoldDB" id="A0A6N7LTV6"/>
<dbReference type="GO" id="GO:0016491">
    <property type="term" value="F:oxidoreductase activity"/>
    <property type="evidence" value="ECO:0007669"/>
    <property type="project" value="InterPro"/>
</dbReference>
<evidence type="ECO:0000259" key="1">
    <source>
        <dbReference type="Pfam" id="PF09995"/>
    </source>
</evidence>
<proteinExistence type="predicted"/>
<dbReference type="PANTHER" id="PTHR36151:SF3">
    <property type="entry name" value="ER-BOUND OXYGENASE MPAB_MPAB'_RUBBER OXYGENASE CATALYTIC DOMAIN-CONTAINING PROTEIN"/>
    <property type="match status" value="1"/>
</dbReference>
<dbReference type="Pfam" id="PF09995">
    <property type="entry name" value="MPAB_Lcp_cat"/>
    <property type="match status" value="1"/>
</dbReference>